<comment type="caution">
    <text evidence="2">The sequence shown here is derived from an EMBL/GenBank/DDBJ whole genome shotgun (WGS) entry which is preliminary data.</text>
</comment>
<reference evidence="2 3" key="1">
    <citation type="journal article" date="2020" name="Nature">
        <title>Six reference-quality genomes reveal evolution of bat adaptations.</title>
        <authorList>
            <person name="Jebb D."/>
            <person name="Huang Z."/>
            <person name="Pippel M."/>
            <person name="Hughes G.M."/>
            <person name="Lavrichenko K."/>
            <person name="Devanna P."/>
            <person name="Winkler S."/>
            <person name="Jermiin L.S."/>
            <person name="Skirmuntt E.C."/>
            <person name="Katzourakis A."/>
            <person name="Burkitt-Gray L."/>
            <person name="Ray D.A."/>
            <person name="Sullivan K.A.M."/>
            <person name="Roscito J.G."/>
            <person name="Kirilenko B.M."/>
            <person name="Davalos L.M."/>
            <person name="Corthals A.P."/>
            <person name="Power M.L."/>
            <person name="Jones G."/>
            <person name="Ransome R.D."/>
            <person name="Dechmann D.K.N."/>
            <person name="Locatelli A.G."/>
            <person name="Puechmaille S.J."/>
            <person name="Fedrigo O."/>
            <person name="Jarvis E.D."/>
            <person name="Hiller M."/>
            <person name="Vernes S.C."/>
            <person name="Myers E.W."/>
            <person name="Teeling E.C."/>
        </authorList>
    </citation>
    <scope>NUCLEOTIDE SEQUENCE [LARGE SCALE GENOMIC DNA]</scope>
    <source>
        <strain evidence="2">MMyoMyo1</strain>
        <tissue evidence="2">Flight muscle</tissue>
    </source>
</reference>
<proteinExistence type="predicted"/>
<evidence type="ECO:0000313" key="3">
    <source>
        <dbReference type="Proteomes" id="UP000527355"/>
    </source>
</evidence>
<protein>
    <submittedName>
        <fullName evidence="2">Uncharacterized protein</fullName>
    </submittedName>
</protein>
<keyword evidence="1" id="KW-0812">Transmembrane</keyword>
<accession>A0A7J7VYP5</accession>
<dbReference type="Proteomes" id="UP000527355">
    <property type="component" value="Unassembled WGS sequence"/>
</dbReference>
<sequence length="158" mass="18390">MTKETWVHLVPRSKSGTPARNSWWGSRELSCVAFWPNNAVLLLQMPPQRKLGRPAAILGVFLSSSFLLASNSPSLCSPRKLKRTSVLSHGKHVILFSWHHHKTEQMPGSQIFINERFQKSKKSFQRIKREKKKLYHFFNPSVYVFQGYIYFLCHIFSV</sequence>
<organism evidence="2 3">
    <name type="scientific">Myotis myotis</name>
    <name type="common">Greater mouse-eared bat</name>
    <name type="synonym">Vespertilio myotis</name>
    <dbReference type="NCBI Taxonomy" id="51298"/>
    <lineage>
        <taxon>Eukaryota</taxon>
        <taxon>Metazoa</taxon>
        <taxon>Chordata</taxon>
        <taxon>Craniata</taxon>
        <taxon>Vertebrata</taxon>
        <taxon>Euteleostomi</taxon>
        <taxon>Mammalia</taxon>
        <taxon>Eutheria</taxon>
        <taxon>Laurasiatheria</taxon>
        <taxon>Chiroptera</taxon>
        <taxon>Yangochiroptera</taxon>
        <taxon>Vespertilionidae</taxon>
        <taxon>Myotis</taxon>
    </lineage>
</organism>
<gene>
    <name evidence="2" type="ORF">mMyoMyo1_012325</name>
</gene>
<feature type="transmembrane region" description="Helical" evidence="1">
    <location>
        <begin position="134"/>
        <end position="157"/>
    </location>
</feature>
<keyword evidence="1" id="KW-0472">Membrane</keyword>
<dbReference type="AlphaFoldDB" id="A0A7J7VYP5"/>
<keyword evidence="3" id="KW-1185">Reference proteome</keyword>
<keyword evidence="1" id="KW-1133">Transmembrane helix</keyword>
<name>A0A7J7VYP5_MYOMY</name>
<evidence type="ECO:0000256" key="1">
    <source>
        <dbReference type="SAM" id="Phobius"/>
    </source>
</evidence>
<dbReference type="EMBL" id="JABWUV010000009">
    <property type="protein sequence ID" value="KAF6330335.1"/>
    <property type="molecule type" value="Genomic_DNA"/>
</dbReference>
<evidence type="ECO:0000313" key="2">
    <source>
        <dbReference type="EMBL" id="KAF6330335.1"/>
    </source>
</evidence>